<dbReference type="GO" id="GO:0022857">
    <property type="term" value="F:transmembrane transporter activity"/>
    <property type="evidence" value="ECO:0007669"/>
    <property type="project" value="InterPro"/>
</dbReference>
<dbReference type="GO" id="GO:0005886">
    <property type="term" value="C:plasma membrane"/>
    <property type="evidence" value="ECO:0007669"/>
    <property type="project" value="UniProtKB-SubCell"/>
</dbReference>
<evidence type="ECO:0000256" key="1">
    <source>
        <dbReference type="ARBA" id="ARBA00004651"/>
    </source>
</evidence>
<evidence type="ECO:0000313" key="10">
    <source>
        <dbReference type="Proteomes" id="UP000199406"/>
    </source>
</evidence>
<keyword evidence="6 7" id="KW-0472">Membrane</keyword>
<dbReference type="PANTHER" id="PTHR23517:SF13">
    <property type="entry name" value="MAJOR FACILITATOR SUPERFAMILY MFS_1"/>
    <property type="match status" value="1"/>
</dbReference>
<evidence type="ECO:0000256" key="7">
    <source>
        <dbReference type="SAM" id="Phobius"/>
    </source>
</evidence>
<keyword evidence="2" id="KW-0813">Transport</keyword>
<feature type="transmembrane region" description="Helical" evidence="7">
    <location>
        <begin position="379"/>
        <end position="398"/>
    </location>
</feature>
<dbReference type="SUPFAM" id="SSF103473">
    <property type="entry name" value="MFS general substrate transporter"/>
    <property type="match status" value="1"/>
</dbReference>
<feature type="domain" description="Major facilitator superfamily (MFS) profile" evidence="8">
    <location>
        <begin position="23"/>
        <end position="406"/>
    </location>
</feature>
<dbReference type="InterPro" id="IPR011701">
    <property type="entry name" value="MFS"/>
</dbReference>
<protein>
    <submittedName>
        <fullName evidence="9">Predicted arabinose efflux permease, MFS family</fullName>
    </submittedName>
</protein>
<feature type="transmembrane region" description="Helical" evidence="7">
    <location>
        <begin position="152"/>
        <end position="173"/>
    </location>
</feature>
<dbReference type="Proteomes" id="UP000199406">
    <property type="component" value="Unassembled WGS sequence"/>
</dbReference>
<sequence length="406" mass="40305">MIPGSRAVDDRAGAAVRRVAPVAWKRAAFALFAVAAGTNVPTPLLLVYQERLGLSPEVLTTLFGVYAAGLVPALLVAGPLSDRIGRRRVALPGMVLAALASLAFAAAGDALALLFLARFAQGVVSGMVFSVGSAWLGELSSASGDGAGGRRAAFAMTAGFSLGPLTSGLLGQYGPAPTVLPYLVHVVLVGVGLVLALRLPETVDLSRPDPHGTEPRPGAPLIRPGDGLLVLTVLAPVAVCVYAFPSTIISAVPLLVDLPYGGVAVTGVLAGVTLGAGTLVAGLQRRFLAWTAVAGAGLGALGFGAAVVFATTEAVAWLALAAPLLGAGGGLCLAAGLTLTARLAAPARLGALTSLFLACAYLGFAAPFAMAVAARASSAPVPLAVAAALSGALALRLLPVARAGRL</sequence>
<organism evidence="9 10">
    <name type="scientific">Blastococcus aurantiacus</name>
    <dbReference type="NCBI Taxonomy" id="1550231"/>
    <lineage>
        <taxon>Bacteria</taxon>
        <taxon>Bacillati</taxon>
        <taxon>Actinomycetota</taxon>
        <taxon>Actinomycetes</taxon>
        <taxon>Geodermatophilales</taxon>
        <taxon>Geodermatophilaceae</taxon>
        <taxon>Blastococcus</taxon>
    </lineage>
</organism>
<evidence type="ECO:0000256" key="5">
    <source>
        <dbReference type="ARBA" id="ARBA00022989"/>
    </source>
</evidence>
<dbReference type="InterPro" id="IPR036259">
    <property type="entry name" value="MFS_trans_sf"/>
</dbReference>
<dbReference type="Pfam" id="PF07690">
    <property type="entry name" value="MFS_1"/>
    <property type="match status" value="1"/>
</dbReference>
<evidence type="ECO:0000259" key="8">
    <source>
        <dbReference type="PROSITE" id="PS50850"/>
    </source>
</evidence>
<feature type="transmembrane region" description="Helical" evidence="7">
    <location>
        <begin position="287"/>
        <end position="309"/>
    </location>
</feature>
<dbReference type="PANTHER" id="PTHR23517">
    <property type="entry name" value="RESISTANCE PROTEIN MDTM, PUTATIVE-RELATED-RELATED"/>
    <property type="match status" value="1"/>
</dbReference>
<feature type="transmembrane region" description="Helical" evidence="7">
    <location>
        <begin position="258"/>
        <end position="280"/>
    </location>
</feature>
<feature type="transmembrane region" description="Helical" evidence="7">
    <location>
        <begin position="179"/>
        <end position="197"/>
    </location>
</feature>
<feature type="transmembrane region" description="Helical" evidence="7">
    <location>
        <begin position="119"/>
        <end position="140"/>
    </location>
</feature>
<feature type="transmembrane region" description="Helical" evidence="7">
    <location>
        <begin position="89"/>
        <end position="107"/>
    </location>
</feature>
<feature type="transmembrane region" description="Helical" evidence="7">
    <location>
        <begin position="27"/>
        <end position="46"/>
    </location>
</feature>
<dbReference type="InterPro" id="IPR020846">
    <property type="entry name" value="MFS_dom"/>
</dbReference>
<dbReference type="AlphaFoldDB" id="A0A1G7IYD0"/>
<accession>A0A1G7IYD0</accession>
<feature type="transmembrane region" description="Helical" evidence="7">
    <location>
        <begin position="228"/>
        <end position="252"/>
    </location>
</feature>
<dbReference type="PROSITE" id="PS00216">
    <property type="entry name" value="SUGAR_TRANSPORT_1"/>
    <property type="match status" value="1"/>
</dbReference>
<reference evidence="10" key="1">
    <citation type="submission" date="2016-10" db="EMBL/GenBank/DDBJ databases">
        <authorList>
            <person name="Varghese N."/>
            <person name="Submissions S."/>
        </authorList>
    </citation>
    <scope>NUCLEOTIDE SEQUENCE [LARGE SCALE GENOMIC DNA]</scope>
    <source>
        <strain evidence="10">DSM 44268</strain>
    </source>
</reference>
<keyword evidence="3" id="KW-1003">Cell membrane</keyword>
<keyword evidence="5 7" id="KW-1133">Transmembrane helix</keyword>
<proteinExistence type="predicted"/>
<dbReference type="STRING" id="1550231.SAMN05660662_1179"/>
<comment type="subcellular location">
    <subcellularLocation>
        <location evidence="1">Cell membrane</location>
        <topology evidence="1">Multi-pass membrane protein</topology>
    </subcellularLocation>
</comment>
<feature type="transmembrane region" description="Helical" evidence="7">
    <location>
        <begin position="315"/>
        <end position="337"/>
    </location>
</feature>
<keyword evidence="4 7" id="KW-0812">Transmembrane</keyword>
<evidence type="ECO:0000313" key="9">
    <source>
        <dbReference type="EMBL" id="SDF17299.1"/>
    </source>
</evidence>
<evidence type="ECO:0000256" key="6">
    <source>
        <dbReference type="ARBA" id="ARBA00023136"/>
    </source>
</evidence>
<dbReference type="EMBL" id="FNBT01000002">
    <property type="protein sequence ID" value="SDF17299.1"/>
    <property type="molecule type" value="Genomic_DNA"/>
</dbReference>
<feature type="transmembrane region" description="Helical" evidence="7">
    <location>
        <begin position="58"/>
        <end position="77"/>
    </location>
</feature>
<name>A0A1G7IYD0_9ACTN</name>
<dbReference type="PROSITE" id="PS50850">
    <property type="entry name" value="MFS"/>
    <property type="match status" value="1"/>
</dbReference>
<dbReference type="InterPro" id="IPR050171">
    <property type="entry name" value="MFS_Transporters"/>
</dbReference>
<keyword evidence="10" id="KW-1185">Reference proteome</keyword>
<evidence type="ECO:0000256" key="4">
    <source>
        <dbReference type="ARBA" id="ARBA00022692"/>
    </source>
</evidence>
<feature type="transmembrane region" description="Helical" evidence="7">
    <location>
        <begin position="349"/>
        <end position="373"/>
    </location>
</feature>
<dbReference type="InterPro" id="IPR005829">
    <property type="entry name" value="Sugar_transporter_CS"/>
</dbReference>
<evidence type="ECO:0000256" key="3">
    <source>
        <dbReference type="ARBA" id="ARBA00022475"/>
    </source>
</evidence>
<evidence type="ECO:0000256" key="2">
    <source>
        <dbReference type="ARBA" id="ARBA00022448"/>
    </source>
</evidence>
<dbReference type="Gene3D" id="1.20.1250.20">
    <property type="entry name" value="MFS general substrate transporter like domains"/>
    <property type="match status" value="1"/>
</dbReference>
<gene>
    <name evidence="9" type="ORF">SAMN05660662_1179</name>
</gene>